<name>A0A239H8G4_9ACTN</name>
<dbReference type="PRINTS" id="PR00469">
    <property type="entry name" value="PNDRDTASEII"/>
</dbReference>
<evidence type="ECO:0000259" key="7">
    <source>
        <dbReference type="Pfam" id="PF17806"/>
    </source>
</evidence>
<dbReference type="InterPro" id="IPR036188">
    <property type="entry name" value="FAD/NAD-bd_sf"/>
</dbReference>
<keyword evidence="3" id="KW-0963">Cytoplasm</keyword>
<dbReference type="AlphaFoldDB" id="A0A239H8G4"/>
<keyword evidence="2 3" id="KW-0560">Oxidoreductase</keyword>
<dbReference type="InterPro" id="IPR006222">
    <property type="entry name" value="GCVT_N"/>
</dbReference>
<organism evidence="8 9">
    <name type="scientific">Geodermatophilus pulveris</name>
    <dbReference type="NCBI Taxonomy" id="1564159"/>
    <lineage>
        <taxon>Bacteria</taxon>
        <taxon>Bacillati</taxon>
        <taxon>Actinomycetota</taxon>
        <taxon>Actinomycetes</taxon>
        <taxon>Geodermatophilales</taxon>
        <taxon>Geodermatophilaceae</taxon>
        <taxon>Geodermatophilus</taxon>
    </lineage>
</organism>
<feature type="domain" description="SoxA A3" evidence="7">
    <location>
        <begin position="472"/>
        <end position="554"/>
    </location>
</feature>
<dbReference type="EC" id="1.5.3.24" evidence="3"/>
<dbReference type="Gene3D" id="3.30.1360.120">
    <property type="entry name" value="Probable tRNA modification gtpase trme, domain 1"/>
    <property type="match status" value="1"/>
</dbReference>
<sequence length="956" mass="101217">MSTLFRTTSGGRIDRATTVEFTFDGQTLTGHPGDTLASALLANGRHVVATSVKYGRPRGIAAAWAEDPGGLVQVEEPFPEPMLLATTVELFDGLAAHGLPGQGRLADVPDSARYDAVHAHVDVLVVGAGPAGLAAALTAARAGARVTLVDEQSEAGGSLLGGTDRLDGAPALQWVAAAVAELARHPEVLHLQRTTAFGAYDDGFVLALERRTDHLGTAAPKHLSRQRVWRIRARQVVLATGAHERPVVFADNDRPGTMLAGAARTFLHRYGVLPGREAVVFTTDDTAYDAALDLHAAGVRVQAVVDARPGGSPQRREQCERAGIRVLSGAVVTGTRGDERVTHALVAPFAGGEVGAAGAIGCDLLLVSGGWNPAVHLFSQVRGRLRYDAGRGAFLPGEELDGVVVTGSAAGVADLAGCLADGQRGGRAALARLDIAPTADDRLPAAPDPVVPAAPLVLWRVPDTSGAEGATSFVDLQRDATVADIARAVGAGLRSIEHVKRYTTIGTAHDQGKTSGVLTSGIVAELLGVPVQDTGTTTFRPPYTPVAFAALAGRDRGRLFDPERVTALHDWHVAAGAVFEDVGQWKRPRHYPRPGEDMEAAVLRECAAARTGVGILDGSTLGKIDVQGPDAAVLLDRLYTNLMSSLKVGSVRYGVMCGVDGMVIDDGTVLRLAEDRFLLLTTTGGAAKVLDWMEEWAQTEWPDLRVHCTSVTEQWSTFPVVGPRSRDVIGAVFPGVDVSTEAFPFMTWRDTTLDGVPVRLARISFSGELAFEVYVNPWYAVAVWERLLEAGRPYGITPYGTEAMHVLRAEKGYPIIGQDTDGTVTPHDLGMAWAVSKKKPDFIGKRSFARPANADPLRKQLVGLLPVDRETVLPEGSQIVEFRADGRLPAPPVPMLGHVTSSYRSAELARPFALALVKGGRERIGDTVHVPVGGTLVPVEVTGSVLVDPEGARRDG</sequence>
<evidence type="ECO:0000259" key="4">
    <source>
        <dbReference type="Pfam" id="PF01571"/>
    </source>
</evidence>
<dbReference type="Pfam" id="PF01571">
    <property type="entry name" value="GCV_T"/>
    <property type="match status" value="1"/>
</dbReference>
<dbReference type="Pfam" id="PF17806">
    <property type="entry name" value="SO_alpha_A3"/>
    <property type="match status" value="1"/>
</dbReference>
<accession>A0A239H8G4</accession>
<comment type="subcellular location">
    <subcellularLocation>
        <location evidence="3">Cytoplasm</location>
    </subcellularLocation>
</comment>
<dbReference type="SUPFAM" id="SSF51905">
    <property type="entry name" value="FAD/NAD(P)-binding domain"/>
    <property type="match status" value="1"/>
</dbReference>
<dbReference type="Pfam" id="PF13510">
    <property type="entry name" value="Fer2_4"/>
    <property type="match status" value="1"/>
</dbReference>
<dbReference type="InterPro" id="IPR023753">
    <property type="entry name" value="FAD/NAD-binding_dom"/>
</dbReference>
<protein>
    <recommendedName>
        <fullName evidence="3">Sarcosine oxidase subunit alpha</fullName>
        <ecNumber evidence="3">1.5.3.24</ecNumber>
    </recommendedName>
</protein>
<evidence type="ECO:0000259" key="5">
    <source>
        <dbReference type="Pfam" id="PF07992"/>
    </source>
</evidence>
<dbReference type="Gene3D" id="1.10.10.1100">
    <property type="entry name" value="BFD-like [2Fe-2S]-binding domain"/>
    <property type="match status" value="1"/>
</dbReference>
<dbReference type="Gene3D" id="3.10.20.440">
    <property type="entry name" value="2Fe-2S iron-sulphur cluster binding domain, sarcosine oxidase, alpha subunit, N-terminal domain"/>
    <property type="match status" value="1"/>
</dbReference>
<dbReference type="InterPro" id="IPR013977">
    <property type="entry name" value="GcvT_C"/>
</dbReference>
<evidence type="ECO:0000256" key="2">
    <source>
        <dbReference type="ARBA" id="ARBA00023002"/>
    </source>
</evidence>
<dbReference type="InterPro" id="IPR041117">
    <property type="entry name" value="SoxA_A3"/>
</dbReference>
<dbReference type="PRINTS" id="PR00368">
    <property type="entry name" value="FADPNR"/>
</dbReference>
<feature type="domain" description="FAD/NAD(P)-binding" evidence="5">
    <location>
        <begin position="122"/>
        <end position="379"/>
    </location>
</feature>
<dbReference type="GO" id="GO:0008115">
    <property type="term" value="F:sarcosine oxidase activity"/>
    <property type="evidence" value="ECO:0007669"/>
    <property type="project" value="UniProtKB-UniRule"/>
</dbReference>
<dbReference type="RefSeq" id="WP_089306497.1">
    <property type="nucleotide sequence ID" value="NZ_FZOO01000007.1"/>
</dbReference>
<proteinExistence type="inferred from homology"/>
<dbReference type="Pfam" id="PF08669">
    <property type="entry name" value="GCV_T_C"/>
    <property type="match status" value="1"/>
</dbReference>
<dbReference type="GO" id="GO:0000166">
    <property type="term" value="F:nucleotide binding"/>
    <property type="evidence" value="ECO:0007669"/>
    <property type="project" value="UniProtKB-KW"/>
</dbReference>
<keyword evidence="3" id="KW-0547">Nucleotide-binding</keyword>
<dbReference type="InterPro" id="IPR029043">
    <property type="entry name" value="GcvT/YgfZ_C"/>
</dbReference>
<reference evidence="9" key="1">
    <citation type="submission" date="2017-06" db="EMBL/GenBank/DDBJ databases">
        <authorList>
            <person name="Varghese N."/>
            <person name="Submissions S."/>
        </authorList>
    </citation>
    <scope>NUCLEOTIDE SEQUENCE [LARGE SCALE GENOMIC DNA]</scope>
    <source>
        <strain evidence="9">DSM 46839</strain>
    </source>
</reference>
<dbReference type="InterPro" id="IPR006277">
    <property type="entry name" value="Sarcosine_oxidase_asu"/>
</dbReference>
<dbReference type="OrthoDB" id="5287468at2"/>
<dbReference type="PANTHER" id="PTHR43757">
    <property type="entry name" value="AMINOMETHYLTRANSFERASE"/>
    <property type="match status" value="1"/>
</dbReference>
<dbReference type="Pfam" id="PF07992">
    <property type="entry name" value="Pyr_redox_2"/>
    <property type="match status" value="1"/>
</dbReference>
<dbReference type="SUPFAM" id="SSF103025">
    <property type="entry name" value="Folate-binding domain"/>
    <property type="match status" value="1"/>
</dbReference>
<dbReference type="SUPFAM" id="SSF101790">
    <property type="entry name" value="Aminomethyltransferase beta-barrel domain"/>
    <property type="match status" value="1"/>
</dbReference>
<gene>
    <name evidence="8" type="ORF">SAMN06893096_107248</name>
</gene>
<dbReference type="Proteomes" id="UP000198373">
    <property type="component" value="Unassembled WGS sequence"/>
</dbReference>
<dbReference type="GO" id="GO:0005737">
    <property type="term" value="C:cytoplasm"/>
    <property type="evidence" value="ECO:0007669"/>
    <property type="project" value="UniProtKB-SubCell"/>
</dbReference>
<comment type="catalytic activity">
    <reaction evidence="3">
        <text>sarcosine + (6S)-5,6,7,8-tetrahydrofolate + O2 = (6R)-5,10-methylene-5,6,7,8-tetrahydrofolate + glycine + H2O2</text>
        <dbReference type="Rhea" id="RHEA:70455"/>
        <dbReference type="ChEBI" id="CHEBI:15379"/>
        <dbReference type="ChEBI" id="CHEBI:15636"/>
        <dbReference type="ChEBI" id="CHEBI:16240"/>
        <dbReference type="ChEBI" id="CHEBI:57305"/>
        <dbReference type="ChEBI" id="CHEBI:57433"/>
        <dbReference type="ChEBI" id="CHEBI:57453"/>
        <dbReference type="EC" id="1.5.3.24"/>
    </reaction>
</comment>
<feature type="domain" description="Aminomethyltransferase C-terminal" evidence="6">
    <location>
        <begin position="859"/>
        <end position="948"/>
    </location>
</feature>
<evidence type="ECO:0000313" key="8">
    <source>
        <dbReference type="EMBL" id="SNS77461.1"/>
    </source>
</evidence>
<comment type="cofactor">
    <cofactor evidence="3">
        <name>NAD(+)</name>
        <dbReference type="ChEBI" id="CHEBI:57540"/>
    </cofactor>
    <text evidence="3">Binds 1 NAD(+) per subunit.</text>
</comment>
<comment type="similarity">
    <text evidence="1 3">Belongs to the GcvT family.</text>
</comment>
<keyword evidence="9" id="KW-1185">Reference proteome</keyword>
<dbReference type="Gene3D" id="3.50.50.60">
    <property type="entry name" value="FAD/NAD(P)-binding domain"/>
    <property type="match status" value="1"/>
</dbReference>
<keyword evidence="3" id="KW-0520">NAD</keyword>
<evidence type="ECO:0000256" key="1">
    <source>
        <dbReference type="ARBA" id="ARBA00008609"/>
    </source>
</evidence>
<evidence type="ECO:0000313" key="9">
    <source>
        <dbReference type="Proteomes" id="UP000198373"/>
    </source>
</evidence>
<dbReference type="InterPro" id="IPR042204">
    <property type="entry name" value="2Fe-2S-bd_N"/>
</dbReference>
<dbReference type="PIRSF" id="PIRSF037980">
    <property type="entry name" value="SoxA"/>
    <property type="match status" value="1"/>
</dbReference>
<dbReference type="EMBL" id="FZOO01000007">
    <property type="protein sequence ID" value="SNS77461.1"/>
    <property type="molecule type" value="Genomic_DNA"/>
</dbReference>
<dbReference type="InterPro" id="IPR027266">
    <property type="entry name" value="TrmE/GcvT-like"/>
</dbReference>
<dbReference type="InterPro" id="IPR041854">
    <property type="entry name" value="BFD-like_2Fe2S-bd_dom_sf"/>
</dbReference>
<dbReference type="GO" id="GO:0046653">
    <property type="term" value="P:tetrahydrofolate metabolic process"/>
    <property type="evidence" value="ECO:0007669"/>
    <property type="project" value="UniProtKB-UniRule"/>
</dbReference>
<dbReference type="PANTHER" id="PTHR43757:SF2">
    <property type="entry name" value="AMINOMETHYLTRANSFERASE, MITOCHONDRIAL"/>
    <property type="match status" value="1"/>
</dbReference>
<evidence type="ECO:0000256" key="3">
    <source>
        <dbReference type="PIRNR" id="PIRNR037980"/>
    </source>
</evidence>
<feature type="domain" description="GCVT N-terminal" evidence="4">
    <location>
        <begin position="568"/>
        <end position="839"/>
    </location>
</feature>
<dbReference type="InterPro" id="IPR028896">
    <property type="entry name" value="GcvT/YgfZ/DmdA"/>
</dbReference>
<evidence type="ECO:0000259" key="6">
    <source>
        <dbReference type="Pfam" id="PF08669"/>
    </source>
</evidence>